<keyword evidence="5" id="KW-0326">Glycosidase</keyword>
<evidence type="ECO:0000259" key="6">
    <source>
        <dbReference type="Pfam" id="PF00933"/>
    </source>
</evidence>
<accession>A0A383DT90</accession>
<dbReference type="InterPro" id="IPR050226">
    <property type="entry name" value="NagZ_Beta-hexosaminidase"/>
</dbReference>
<evidence type="ECO:0000256" key="4">
    <source>
        <dbReference type="ARBA" id="ARBA00022801"/>
    </source>
</evidence>
<dbReference type="GO" id="GO:0004563">
    <property type="term" value="F:beta-N-acetylhexosaminidase activity"/>
    <property type="evidence" value="ECO:0007669"/>
    <property type="project" value="UniProtKB-EC"/>
</dbReference>
<reference evidence="7" key="1">
    <citation type="submission" date="2018-05" db="EMBL/GenBank/DDBJ databases">
        <authorList>
            <person name="Lanie J.A."/>
            <person name="Ng W.-L."/>
            <person name="Kazmierczak K.M."/>
            <person name="Andrzejewski T.M."/>
            <person name="Davidsen T.M."/>
            <person name="Wayne K.J."/>
            <person name="Tettelin H."/>
            <person name="Glass J.I."/>
            <person name="Rusch D."/>
            <person name="Podicherti R."/>
            <person name="Tsui H.-C.T."/>
            <person name="Winkler M.E."/>
        </authorList>
    </citation>
    <scope>NUCLEOTIDE SEQUENCE</scope>
</reference>
<dbReference type="InterPro" id="IPR017853">
    <property type="entry name" value="GH"/>
</dbReference>
<name>A0A383DT90_9ZZZZ</name>
<proteinExistence type="inferred from homology"/>
<protein>
    <recommendedName>
        <fullName evidence="3">beta-N-acetylhexosaminidase</fullName>
        <ecNumber evidence="3">3.2.1.52</ecNumber>
    </recommendedName>
</protein>
<evidence type="ECO:0000313" key="7">
    <source>
        <dbReference type="EMBL" id="SVE47746.1"/>
    </source>
</evidence>
<dbReference type="EMBL" id="UINC01220015">
    <property type="protein sequence ID" value="SVE47746.1"/>
    <property type="molecule type" value="Genomic_DNA"/>
</dbReference>
<dbReference type="PANTHER" id="PTHR30480">
    <property type="entry name" value="BETA-HEXOSAMINIDASE-RELATED"/>
    <property type="match status" value="1"/>
</dbReference>
<dbReference type="AlphaFoldDB" id="A0A383DT90"/>
<dbReference type="EC" id="3.2.1.52" evidence="3"/>
<evidence type="ECO:0000256" key="1">
    <source>
        <dbReference type="ARBA" id="ARBA00001231"/>
    </source>
</evidence>
<dbReference type="GO" id="GO:0009254">
    <property type="term" value="P:peptidoglycan turnover"/>
    <property type="evidence" value="ECO:0007669"/>
    <property type="project" value="TreeGrafter"/>
</dbReference>
<dbReference type="Pfam" id="PF00933">
    <property type="entry name" value="Glyco_hydro_3"/>
    <property type="match status" value="1"/>
</dbReference>
<comment type="catalytic activity">
    <reaction evidence="1">
        <text>Hydrolysis of terminal non-reducing N-acetyl-D-hexosamine residues in N-acetyl-beta-D-hexosaminides.</text>
        <dbReference type="EC" id="3.2.1.52"/>
    </reaction>
</comment>
<feature type="non-terminal residue" evidence="7">
    <location>
        <position position="185"/>
    </location>
</feature>
<feature type="domain" description="Glycoside hydrolase family 3 N-terminal" evidence="6">
    <location>
        <begin position="8"/>
        <end position="182"/>
    </location>
</feature>
<dbReference type="Gene3D" id="3.20.20.300">
    <property type="entry name" value="Glycoside hydrolase, family 3, N-terminal domain"/>
    <property type="match status" value="1"/>
</dbReference>
<comment type="similarity">
    <text evidence="2">Belongs to the glycosyl hydrolase 3 family.</text>
</comment>
<dbReference type="InterPro" id="IPR001764">
    <property type="entry name" value="Glyco_hydro_3_N"/>
</dbReference>
<keyword evidence="4" id="KW-0378">Hydrolase</keyword>
<dbReference type="SUPFAM" id="SSF51445">
    <property type="entry name" value="(Trans)glycosidases"/>
    <property type="match status" value="1"/>
</dbReference>
<evidence type="ECO:0000256" key="3">
    <source>
        <dbReference type="ARBA" id="ARBA00012663"/>
    </source>
</evidence>
<evidence type="ECO:0000256" key="2">
    <source>
        <dbReference type="ARBA" id="ARBA00005336"/>
    </source>
</evidence>
<gene>
    <name evidence="7" type="ORF">METZ01_LOCUS500600</name>
</gene>
<dbReference type="InterPro" id="IPR036962">
    <property type="entry name" value="Glyco_hydro_3_N_sf"/>
</dbReference>
<dbReference type="GO" id="GO:0005975">
    <property type="term" value="P:carbohydrate metabolic process"/>
    <property type="evidence" value="ECO:0007669"/>
    <property type="project" value="InterPro"/>
</dbReference>
<evidence type="ECO:0000256" key="5">
    <source>
        <dbReference type="ARBA" id="ARBA00023295"/>
    </source>
</evidence>
<sequence>MGLTLCREERTFFADANPYGFILFDRNIDNPTQVRRLIQDLRSSVGCQDAPILIDQEGGRVARLKPPHWWPPPAAGRFELYVRNSTERAREAIFINSQIIAHELSEIGISVDCMPVLDLSVDAGHKVIGDRAYSAEPNRVGEFGRAACLGLLSRGVLPVIKHIPGHGRAPCDSHVSLPVVQAGWE</sequence>
<organism evidence="7">
    <name type="scientific">marine metagenome</name>
    <dbReference type="NCBI Taxonomy" id="408172"/>
    <lineage>
        <taxon>unclassified sequences</taxon>
        <taxon>metagenomes</taxon>
        <taxon>ecological metagenomes</taxon>
    </lineage>
</organism>
<dbReference type="PANTHER" id="PTHR30480:SF13">
    <property type="entry name" value="BETA-HEXOSAMINIDASE"/>
    <property type="match status" value="1"/>
</dbReference>